<evidence type="ECO:0000256" key="2">
    <source>
        <dbReference type="ARBA" id="ARBA00012438"/>
    </source>
</evidence>
<dbReference type="CDD" id="cd16922">
    <property type="entry name" value="HATPase_EvgS-ArcB-TorS-like"/>
    <property type="match status" value="1"/>
</dbReference>
<dbReference type="SMART" id="SM00387">
    <property type="entry name" value="HATPase_c"/>
    <property type="match status" value="1"/>
</dbReference>
<comment type="catalytic activity">
    <reaction evidence="1">
        <text>ATP + protein L-histidine = ADP + protein N-phospho-L-histidine.</text>
        <dbReference type="EC" id="2.7.13.3"/>
    </reaction>
</comment>
<dbReference type="InterPro" id="IPR004358">
    <property type="entry name" value="Sig_transdc_His_kin-like_C"/>
</dbReference>
<proteinExistence type="predicted"/>
<evidence type="ECO:0000256" key="4">
    <source>
        <dbReference type="ARBA" id="ARBA00022679"/>
    </source>
</evidence>
<evidence type="ECO:0000259" key="8">
    <source>
        <dbReference type="PROSITE" id="PS50109"/>
    </source>
</evidence>
<dbReference type="AlphaFoldDB" id="A0AAE6ZXB5"/>
<evidence type="ECO:0000256" key="7">
    <source>
        <dbReference type="SAM" id="Coils"/>
    </source>
</evidence>
<dbReference type="InterPro" id="IPR003661">
    <property type="entry name" value="HisK_dim/P_dom"/>
</dbReference>
<feature type="coiled-coil region" evidence="7">
    <location>
        <begin position="9"/>
        <end position="36"/>
    </location>
</feature>
<dbReference type="Proteomes" id="UP000501367">
    <property type="component" value="Chromosome"/>
</dbReference>
<organism evidence="9 10">
    <name type="scientific">Pseudomonas umsongensis</name>
    <dbReference type="NCBI Taxonomy" id="198618"/>
    <lineage>
        <taxon>Bacteria</taxon>
        <taxon>Pseudomonadati</taxon>
        <taxon>Pseudomonadota</taxon>
        <taxon>Gammaproteobacteria</taxon>
        <taxon>Pseudomonadales</taxon>
        <taxon>Pseudomonadaceae</taxon>
        <taxon>Pseudomonas</taxon>
    </lineage>
</organism>
<dbReference type="InterPro" id="IPR005467">
    <property type="entry name" value="His_kinase_dom"/>
</dbReference>
<dbReference type="Gene3D" id="1.10.287.130">
    <property type="match status" value="1"/>
</dbReference>
<dbReference type="InterPro" id="IPR050736">
    <property type="entry name" value="Sensor_HK_Regulatory"/>
</dbReference>
<dbReference type="EMBL" id="CP051487">
    <property type="protein sequence ID" value="QJC79969.1"/>
    <property type="molecule type" value="Genomic_DNA"/>
</dbReference>
<feature type="domain" description="Histidine kinase" evidence="8">
    <location>
        <begin position="64"/>
        <end position="283"/>
    </location>
</feature>
<dbReference type="Pfam" id="PF00512">
    <property type="entry name" value="HisKA"/>
    <property type="match status" value="1"/>
</dbReference>
<dbReference type="InterPro" id="IPR036890">
    <property type="entry name" value="HATPase_C_sf"/>
</dbReference>
<dbReference type="SMART" id="SM00388">
    <property type="entry name" value="HisKA"/>
    <property type="match status" value="1"/>
</dbReference>
<dbReference type="RefSeq" id="WP_168758277.1">
    <property type="nucleotide sequence ID" value="NZ_CP051487.1"/>
</dbReference>
<dbReference type="CDD" id="cd00082">
    <property type="entry name" value="HisKA"/>
    <property type="match status" value="1"/>
</dbReference>
<dbReference type="PRINTS" id="PR00344">
    <property type="entry name" value="BCTRLSENSOR"/>
</dbReference>
<keyword evidence="5 9" id="KW-0418">Kinase</keyword>
<evidence type="ECO:0000256" key="5">
    <source>
        <dbReference type="ARBA" id="ARBA00022777"/>
    </source>
</evidence>
<evidence type="ECO:0000313" key="9">
    <source>
        <dbReference type="EMBL" id="QJC79969.1"/>
    </source>
</evidence>
<keyword evidence="6" id="KW-0902">Two-component regulatory system</keyword>
<dbReference type="Pfam" id="PF02518">
    <property type="entry name" value="HATPase_c"/>
    <property type="match status" value="1"/>
</dbReference>
<protein>
    <recommendedName>
        <fullName evidence="2">histidine kinase</fullName>
        <ecNumber evidence="2">2.7.13.3</ecNumber>
    </recommendedName>
</protein>
<reference evidence="9 10" key="1">
    <citation type="submission" date="2020-04" db="EMBL/GenBank/DDBJ databases">
        <authorList>
            <person name="Yao Y."/>
            <person name="He Z."/>
        </authorList>
    </citation>
    <scope>NUCLEOTIDE SEQUENCE [LARGE SCALE GENOMIC DNA]</scope>
    <source>
        <strain evidence="9 10">CY-1</strain>
    </source>
</reference>
<evidence type="ECO:0000256" key="6">
    <source>
        <dbReference type="ARBA" id="ARBA00023012"/>
    </source>
</evidence>
<sequence length="291" mass="31977">MAETPMSQIDEQAALIERLQGEAVALRAELDETNQGVLALYAELDTQAEQLRQASDLKSRFLSYMSHEFRTPLGSILSIASLLTDELDGPLSSEQHKQVAFVSNAARELSDMVDDLLDLAKIEAGRITISPAWFDMLDLFAALRGMFRPIVDTTAVDLIFEEPVGLPRLYTDDKKLAQILRNFIANSLKFTTRGEIRVSAQLENRDYVRFAVSDSGIGIAHELHGALFEDFSQVDSPLQKRLRGTGLGLSLCKRFAMLLGGEVGVQSTPGVGSTFFVIIPLAIAMEPADET</sequence>
<dbReference type="PANTHER" id="PTHR43711">
    <property type="entry name" value="TWO-COMPONENT HISTIDINE KINASE"/>
    <property type="match status" value="1"/>
</dbReference>
<dbReference type="PANTHER" id="PTHR43711:SF31">
    <property type="entry name" value="HISTIDINE KINASE"/>
    <property type="match status" value="1"/>
</dbReference>
<dbReference type="PROSITE" id="PS50109">
    <property type="entry name" value="HIS_KIN"/>
    <property type="match status" value="1"/>
</dbReference>
<dbReference type="SUPFAM" id="SSF47384">
    <property type="entry name" value="Homodimeric domain of signal transducing histidine kinase"/>
    <property type="match status" value="1"/>
</dbReference>
<keyword evidence="7" id="KW-0175">Coiled coil</keyword>
<evidence type="ECO:0000256" key="1">
    <source>
        <dbReference type="ARBA" id="ARBA00000085"/>
    </source>
</evidence>
<gene>
    <name evidence="9" type="ORF">HGP31_17210</name>
</gene>
<dbReference type="GeneID" id="72195338"/>
<keyword evidence="4" id="KW-0808">Transferase</keyword>
<keyword evidence="3" id="KW-0597">Phosphoprotein</keyword>
<evidence type="ECO:0000313" key="10">
    <source>
        <dbReference type="Proteomes" id="UP000501367"/>
    </source>
</evidence>
<dbReference type="Gene3D" id="3.30.565.10">
    <property type="entry name" value="Histidine kinase-like ATPase, C-terminal domain"/>
    <property type="match status" value="1"/>
</dbReference>
<dbReference type="EC" id="2.7.13.3" evidence="2"/>
<accession>A0AAE6ZXB5</accession>
<name>A0AAE6ZXB5_9PSED</name>
<evidence type="ECO:0000256" key="3">
    <source>
        <dbReference type="ARBA" id="ARBA00022553"/>
    </source>
</evidence>
<dbReference type="KEGG" id="pum:HGP31_17210"/>
<dbReference type="InterPro" id="IPR003594">
    <property type="entry name" value="HATPase_dom"/>
</dbReference>
<dbReference type="GO" id="GO:0000155">
    <property type="term" value="F:phosphorelay sensor kinase activity"/>
    <property type="evidence" value="ECO:0007669"/>
    <property type="project" value="InterPro"/>
</dbReference>
<dbReference type="SUPFAM" id="SSF55874">
    <property type="entry name" value="ATPase domain of HSP90 chaperone/DNA topoisomerase II/histidine kinase"/>
    <property type="match status" value="1"/>
</dbReference>
<dbReference type="InterPro" id="IPR036097">
    <property type="entry name" value="HisK_dim/P_sf"/>
</dbReference>